<dbReference type="GO" id="GO:0016758">
    <property type="term" value="F:hexosyltransferase activity"/>
    <property type="evidence" value="ECO:0007669"/>
    <property type="project" value="UniProtKB-ARBA"/>
</dbReference>
<dbReference type="RefSeq" id="WP_011375202.1">
    <property type="nucleotide sequence ID" value="NC_007576.1"/>
</dbReference>
<feature type="domain" description="Glycosyltransferase 2-like" evidence="1">
    <location>
        <begin position="4"/>
        <end position="144"/>
    </location>
</feature>
<dbReference type="eggNOG" id="COG0463">
    <property type="taxonomic scope" value="Bacteria"/>
</dbReference>
<protein>
    <submittedName>
        <fullName evidence="2">Glycosyl transferase, family 2</fullName>
    </submittedName>
</protein>
<dbReference type="CAZy" id="GT2">
    <property type="family name" value="Glycosyltransferase Family 2"/>
</dbReference>
<dbReference type="PANTHER" id="PTHR22916:SF3">
    <property type="entry name" value="UDP-GLCNAC:BETAGAL BETA-1,3-N-ACETYLGLUCOSAMINYLTRANSFERASE-LIKE PROTEIN 1"/>
    <property type="match status" value="1"/>
</dbReference>
<dbReference type="AlphaFoldDB" id="Q38VG9"/>
<dbReference type="HOGENOM" id="CLU_025996_25_1_9"/>
<dbReference type="STRING" id="314315.LCA_1510_d"/>
<dbReference type="Pfam" id="PF00535">
    <property type="entry name" value="Glycos_transf_2"/>
    <property type="match status" value="1"/>
</dbReference>
<dbReference type="CDD" id="cd00761">
    <property type="entry name" value="Glyco_tranf_GTA_type"/>
    <property type="match status" value="1"/>
</dbReference>
<sequence>MLLSIVIPVYNLEKYIERTLKSVLDQCNNYKNIEVIIVDDGSSDNSGILINKFTNNLNVKIIHQLNGGVSAARNMGINQSSGDYIFFVDGDDTLYNGTIDKIMDILNKNRGIDVIFGNIMNVKQGKKELDIEYNERILGFHEGDFLETIKYLIKSKKYFSWNSCQYIYSREVIGTTRYPLGVISGEDCIFFSHMIEKLNRAYITNFPFVEYEKDRLDSITNKQSDNAVIDQLKVFSQVYYYFNDDILKSFFANRFTNIIPLIPDMLSPDNKDIAYKLVRNNMIVLKNTRGVKYSVTYILLNLFGIERGSNYVLKINRWRRKNAINS</sequence>
<keyword evidence="3" id="KW-1185">Reference proteome</keyword>
<dbReference type="EMBL" id="CR936503">
    <property type="protein sequence ID" value="CAI55814.1"/>
    <property type="molecule type" value="Genomic_DNA"/>
</dbReference>
<name>Q38VG9_LATSS</name>
<accession>Q38VG9</accession>
<dbReference type="SUPFAM" id="SSF53448">
    <property type="entry name" value="Nucleotide-diphospho-sugar transferases"/>
    <property type="match status" value="1"/>
</dbReference>
<dbReference type="Gene3D" id="3.90.550.10">
    <property type="entry name" value="Spore Coat Polysaccharide Biosynthesis Protein SpsA, Chain A"/>
    <property type="match status" value="1"/>
</dbReference>
<evidence type="ECO:0000259" key="1">
    <source>
        <dbReference type="Pfam" id="PF00535"/>
    </source>
</evidence>
<dbReference type="Proteomes" id="UP000002707">
    <property type="component" value="Chromosome"/>
</dbReference>
<organism evidence="2 3">
    <name type="scientific">Latilactobacillus sakei subsp. sakei (strain 23K)</name>
    <name type="common">Lactobacillus sakei subsp. sakei</name>
    <dbReference type="NCBI Taxonomy" id="314315"/>
    <lineage>
        <taxon>Bacteria</taxon>
        <taxon>Bacillati</taxon>
        <taxon>Bacillota</taxon>
        <taxon>Bacilli</taxon>
        <taxon>Lactobacillales</taxon>
        <taxon>Lactobacillaceae</taxon>
        <taxon>Latilactobacillus</taxon>
    </lineage>
</organism>
<proteinExistence type="predicted"/>
<dbReference type="InterPro" id="IPR001173">
    <property type="entry name" value="Glyco_trans_2-like"/>
</dbReference>
<dbReference type="PANTHER" id="PTHR22916">
    <property type="entry name" value="GLYCOSYLTRANSFERASE"/>
    <property type="match status" value="1"/>
</dbReference>
<gene>
    <name evidence="2" type="ORF">LCA_1510_d</name>
</gene>
<reference evidence="3" key="1">
    <citation type="journal article" date="2005" name="Nat. Biotechnol.">
        <title>The complete genome sequence of the meat-borne lactic acid bacterium Lactobacillus sakei 23K.</title>
        <authorList>
            <person name="Chaillou S."/>
            <person name="Champomier-Verges M.-C."/>
            <person name="Cornet M."/>
            <person name="Crutz-Le Coq A.-M."/>
            <person name="Dudez A.-M."/>
            <person name="Martin V."/>
            <person name="Beaufils S."/>
            <person name="Darbon-Rongere E."/>
            <person name="Bossy R."/>
            <person name="Loux V."/>
            <person name="Zagorec M."/>
        </authorList>
    </citation>
    <scope>NUCLEOTIDE SEQUENCE [LARGE SCALE GENOMIC DNA]</scope>
    <source>
        <strain evidence="3">23K</strain>
    </source>
</reference>
<dbReference type="InterPro" id="IPR029044">
    <property type="entry name" value="Nucleotide-diphossugar_trans"/>
</dbReference>
<evidence type="ECO:0000313" key="3">
    <source>
        <dbReference type="Proteomes" id="UP000002707"/>
    </source>
</evidence>
<dbReference type="OrthoDB" id="396512at2"/>
<keyword evidence="2" id="KW-0808">Transferase</keyword>
<dbReference type="KEGG" id="lsa:LCA_1510_d"/>
<evidence type="ECO:0000313" key="2">
    <source>
        <dbReference type="EMBL" id="CAI55814.1"/>
    </source>
</evidence>